<dbReference type="InterPro" id="IPR004045">
    <property type="entry name" value="Glutathione_S-Trfase_N"/>
</dbReference>
<dbReference type="SFLD" id="SFLDG00358">
    <property type="entry name" value="Main_(cytGST)"/>
    <property type="match status" value="1"/>
</dbReference>
<evidence type="ECO:0000313" key="5">
    <source>
        <dbReference type="EMBL" id="MBK5927787.1"/>
    </source>
</evidence>
<dbReference type="InterPro" id="IPR010987">
    <property type="entry name" value="Glutathione-S-Trfase_C-like"/>
</dbReference>
<organism evidence="5 6">
    <name type="scientific">Rhodobaculum claviforme</name>
    <dbReference type="NCBI Taxonomy" id="1549854"/>
    <lineage>
        <taxon>Bacteria</taxon>
        <taxon>Pseudomonadati</taxon>
        <taxon>Pseudomonadota</taxon>
        <taxon>Alphaproteobacteria</taxon>
        <taxon>Rhodobacterales</taxon>
        <taxon>Paracoccaceae</taxon>
        <taxon>Rhodobaculum</taxon>
    </lineage>
</organism>
<dbReference type="GO" id="GO:0004364">
    <property type="term" value="F:glutathione transferase activity"/>
    <property type="evidence" value="ECO:0007669"/>
    <property type="project" value="TreeGrafter"/>
</dbReference>
<dbReference type="Pfam" id="PF00043">
    <property type="entry name" value="GST_C"/>
    <property type="match status" value="1"/>
</dbReference>
<dbReference type="SUPFAM" id="SSF47616">
    <property type="entry name" value="GST C-terminal domain-like"/>
    <property type="match status" value="1"/>
</dbReference>
<name>A0A934TL16_9RHOB</name>
<dbReference type="GO" id="GO:0006749">
    <property type="term" value="P:glutathione metabolic process"/>
    <property type="evidence" value="ECO:0007669"/>
    <property type="project" value="TreeGrafter"/>
</dbReference>
<proteinExistence type="predicted"/>
<dbReference type="Proteomes" id="UP000706333">
    <property type="component" value="Unassembled WGS sequence"/>
</dbReference>
<dbReference type="InterPro" id="IPR040079">
    <property type="entry name" value="Glutathione_S-Trfase"/>
</dbReference>
<dbReference type="PANTHER" id="PTHR43969:SF9">
    <property type="entry name" value="GLUTATHIONE S TRANSFERASE D10, ISOFORM A-RELATED"/>
    <property type="match status" value="1"/>
</dbReference>
<dbReference type="EMBL" id="NHSD01000274">
    <property type="protein sequence ID" value="MBK5927787.1"/>
    <property type="molecule type" value="Genomic_DNA"/>
</dbReference>
<feature type="domain" description="GST C-terminal" evidence="4">
    <location>
        <begin position="131"/>
        <end position="263"/>
    </location>
</feature>
<dbReference type="PANTHER" id="PTHR43969">
    <property type="entry name" value="GLUTATHIONE S TRANSFERASE D10, ISOFORM A-RELATED"/>
    <property type="match status" value="1"/>
</dbReference>
<dbReference type="AlphaFoldDB" id="A0A934TL16"/>
<protein>
    <submittedName>
        <fullName evidence="5">Glutathione S-transferase</fullName>
    </submittedName>
</protein>
<dbReference type="SUPFAM" id="SSF52833">
    <property type="entry name" value="Thioredoxin-like"/>
    <property type="match status" value="1"/>
</dbReference>
<dbReference type="Pfam" id="PF13417">
    <property type="entry name" value="GST_N_3"/>
    <property type="match status" value="1"/>
</dbReference>
<dbReference type="InterPro" id="IPR004046">
    <property type="entry name" value="GST_C"/>
</dbReference>
<dbReference type="CDD" id="cd00299">
    <property type="entry name" value="GST_C_family"/>
    <property type="match status" value="1"/>
</dbReference>
<feature type="region of interest" description="Disordered" evidence="2">
    <location>
        <begin position="1"/>
        <end position="47"/>
    </location>
</feature>
<evidence type="ECO:0000259" key="4">
    <source>
        <dbReference type="PROSITE" id="PS50405"/>
    </source>
</evidence>
<evidence type="ECO:0000256" key="2">
    <source>
        <dbReference type="SAM" id="MobiDB-lite"/>
    </source>
</evidence>
<dbReference type="InterPro" id="IPR036282">
    <property type="entry name" value="Glutathione-S-Trfase_C_sf"/>
</dbReference>
<dbReference type="PROSITE" id="PS50405">
    <property type="entry name" value="GST_CTER"/>
    <property type="match status" value="1"/>
</dbReference>
<feature type="domain" description="GST N-terminal" evidence="3">
    <location>
        <begin position="48"/>
        <end position="126"/>
    </location>
</feature>
<dbReference type="Gene3D" id="1.20.1050.10">
    <property type="match status" value="1"/>
</dbReference>
<dbReference type="CDD" id="cd00570">
    <property type="entry name" value="GST_N_family"/>
    <property type="match status" value="1"/>
</dbReference>
<evidence type="ECO:0000313" key="6">
    <source>
        <dbReference type="Proteomes" id="UP000706333"/>
    </source>
</evidence>
<accession>A0A934TL16</accession>
<evidence type="ECO:0000259" key="3">
    <source>
        <dbReference type="PROSITE" id="PS50404"/>
    </source>
</evidence>
<dbReference type="InterPro" id="IPR036249">
    <property type="entry name" value="Thioredoxin-like_sf"/>
</dbReference>
<gene>
    <name evidence="5" type="ORF">CCR87_10675</name>
</gene>
<keyword evidence="6" id="KW-1185">Reference proteome</keyword>
<reference evidence="5" key="1">
    <citation type="submission" date="2017-05" db="EMBL/GenBank/DDBJ databases">
        <authorList>
            <person name="Imhoff J.F."/>
            <person name="Rahn T."/>
            <person name="Kuenzel S."/>
            <person name="Neulinger S.C."/>
        </authorList>
    </citation>
    <scope>NUCLEOTIDE SEQUENCE</scope>
    <source>
        <strain evidence="5">LMG 28126</strain>
    </source>
</reference>
<comment type="subunit">
    <text evidence="1">Homodimer.</text>
</comment>
<comment type="caution">
    <text evidence="5">The sequence shown here is derived from an EMBL/GenBank/DDBJ whole genome shotgun (WGS) entry which is preliminary data.</text>
</comment>
<reference evidence="5" key="2">
    <citation type="journal article" date="2020" name="Microorganisms">
        <title>Osmotic Adaptation and Compatible Solute Biosynthesis of Phototrophic Bacteria as Revealed from Genome Analyses.</title>
        <authorList>
            <person name="Imhoff J.F."/>
            <person name="Rahn T."/>
            <person name="Kunzel S."/>
            <person name="Keller A."/>
            <person name="Neulinger S.C."/>
        </authorList>
    </citation>
    <scope>NUCLEOTIDE SEQUENCE</scope>
    <source>
        <strain evidence="5">LMG 28126</strain>
    </source>
</reference>
<evidence type="ECO:0000256" key="1">
    <source>
        <dbReference type="ARBA" id="ARBA00011738"/>
    </source>
</evidence>
<sequence length="269" mass="30723">MARPPSRATAVPRASAADARRGGHGTLKSALRRGKERAQSERSPRVNATPRLYHVPLSPFCRKVRLTLAEKRIEVELIEERYWERGPDFLRRNPAGKVPVMRYEGRVLSESQAICEYLDETVPTPPLMPSGALPRHEVRRLCAWFDDKFHAEVTARLVYERVNKKVMGEGYPDSRNVKAGAQAIRYHMDYLSWLLEQRAWVAGDVMSLADFTAAAHLSCLDYISDVDWPRWPTVKDWYAKIKSRPAFRPILADQVPGFPPPAHYADLDF</sequence>
<dbReference type="Gene3D" id="3.40.30.10">
    <property type="entry name" value="Glutaredoxin"/>
    <property type="match status" value="1"/>
</dbReference>
<dbReference type="SFLD" id="SFLDS00019">
    <property type="entry name" value="Glutathione_Transferase_(cytos"/>
    <property type="match status" value="1"/>
</dbReference>
<dbReference type="PROSITE" id="PS50404">
    <property type="entry name" value="GST_NTER"/>
    <property type="match status" value="1"/>
</dbReference>